<evidence type="ECO:0000256" key="2">
    <source>
        <dbReference type="SAM" id="Phobius"/>
    </source>
</evidence>
<proteinExistence type="predicted"/>
<feature type="region of interest" description="Disordered" evidence="1">
    <location>
        <begin position="132"/>
        <end position="299"/>
    </location>
</feature>
<reference evidence="3" key="2">
    <citation type="submission" date="2023-02" db="EMBL/GenBank/DDBJ databases">
        <authorList>
            <consortium name="DOE Joint Genome Institute"/>
            <person name="Mondo S.J."/>
            <person name="Chang Y."/>
            <person name="Wang Y."/>
            <person name="Ahrendt S."/>
            <person name="Andreopoulos W."/>
            <person name="Barry K."/>
            <person name="Beard J."/>
            <person name="Benny G.L."/>
            <person name="Blankenship S."/>
            <person name="Bonito G."/>
            <person name="Cuomo C."/>
            <person name="Desiro A."/>
            <person name="Gervers K.A."/>
            <person name="Hundley H."/>
            <person name="Kuo A."/>
            <person name="LaButti K."/>
            <person name="Lang B.F."/>
            <person name="Lipzen A."/>
            <person name="O'Donnell K."/>
            <person name="Pangilinan J."/>
            <person name="Reynolds N."/>
            <person name="Sandor L."/>
            <person name="Smith M.W."/>
            <person name="Tsang A."/>
            <person name="Grigoriev I.V."/>
            <person name="Stajich J.E."/>
            <person name="Spatafora J.W."/>
        </authorList>
    </citation>
    <scope>NUCLEOTIDE SEQUENCE</scope>
    <source>
        <strain evidence="3">RSA 2281</strain>
    </source>
</reference>
<feature type="region of interest" description="Disordered" evidence="1">
    <location>
        <begin position="62"/>
        <end position="85"/>
    </location>
</feature>
<dbReference type="AlphaFoldDB" id="A0AAD5K812"/>
<feature type="compositionally biased region" description="Basic and acidic residues" evidence="1">
    <location>
        <begin position="283"/>
        <end position="299"/>
    </location>
</feature>
<name>A0AAD5K812_9FUNG</name>
<evidence type="ECO:0000313" key="4">
    <source>
        <dbReference type="Proteomes" id="UP001209540"/>
    </source>
</evidence>
<feature type="compositionally biased region" description="Low complexity" evidence="1">
    <location>
        <begin position="177"/>
        <end position="188"/>
    </location>
</feature>
<feature type="transmembrane region" description="Helical" evidence="2">
    <location>
        <begin position="374"/>
        <end position="395"/>
    </location>
</feature>
<protein>
    <submittedName>
        <fullName evidence="3">Uncharacterized protein</fullName>
    </submittedName>
</protein>
<feature type="region of interest" description="Disordered" evidence="1">
    <location>
        <begin position="1"/>
        <end position="42"/>
    </location>
</feature>
<accession>A0AAD5K812</accession>
<evidence type="ECO:0000256" key="1">
    <source>
        <dbReference type="SAM" id="MobiDB-lite"/>
    </source>
</evidence>
<keyword evidence="2" id="KW-1133">Transmembrane helix</keyword>
<feature type="transmembrane region" description="Helical" evidence="2">
    <location>
        <begin position="321"/>
        <end position="340"/>
    </location>
</feature>
<organism evidence="3 4">
    <name type="scientific">Phascolomyces articulosus</name>
    <dbReference type="NCBI Taxonomy" id="60185"/>
    <lineage>
        <taxon>Eukaryota</taxon>
        <taxon>Fungi</taxon>
        <taxon>Fungi incertae sedis</taxon>
        <taxon>Mucoromycota</taxon>
        <taxon>Mucoromycotina</taxon>
        <taxon>Mucoromycetes</taxon>
        <taxon>Mucorales</taxon>
        <taxon>Lichtheimiaceae</taxon>
        <taxon>Phascolomyces</taxon>
    </lineage>
</organism>
<feature type="compositionally biased region" description="Gly residues" evidence="1">
    <location>
        <begin position="248"/>
        <end position="257"/>
    </location>
</feature>
<keyword evidence="4" id="KW-1185">Reference proteome</keyword>
<keyword evidence="2" id="KW-0472">Membrane</keyword>
<reference evidence="3" key="1">
    <citation type="journal article" date="2022" name="IScience">
        <title>Evolution of zygomycete secretomes and the origins of terrestrial fungal ecologies.</title>
        <authorList>
            <person name="Chang Y."/>
            <person name="Wang Y."/>
            <person name="Mondo S."/>
            <person name="Ahrendt S."/>
            <person name="Andreopoulos W."/>
            <person name="Barry K."/>
            <person name="Beard J."/>
            <person name="Benny G.L."/>
            <person name="Blankenship S."/>
            <person name="Bonito G."/>
            <person name="Cuomo C."/>
            <person name="Desiro A."/>
            <person name="Gervers K.A."/>
            <person name="Hundley H."/>
            <person name="Kuo A."/>
            <person name="LaButti K."/>
            <person name="Lang B.F."/>
            <person name="Lipzen A."/>
            <person name="O'Donnell K."/>
            <person name="Pangilinan J."/>
            <person name="Reynolds N."/>
            <person name="Sandor L."/>
            <person name="Smith M.E."/>
            <person name="Tsang A."/>
            <person name="Grigoriev I.V."/>
            <person name="Stajich J.E."/>
            <person name="Spatafora J.W."/>
        </authorList>
    </citation>
    <scope>NUCLEOTIDE SEQUENCE</scope>
    <source>
        <strain evidence="3">RSA 2281</strain>
    </source>
</reference>
<comment type="caution">
    <text evidence="3">The sequence shown here is derived from an EMBL/GenBank/DDBJ whole genome shotgun (WGS) entry which is preliminary data.</text>
</comment>
<feature type="compositionally biased region" description="Polar residues" evidence="1">
    <location>
        <begin position="159"/>
        <end position="176"/>
    </location>
</feature>
<gene>
    <name evidence="3" type="ORF">BDA99DRAFT_532938</name>
</gene>
<sequence length="406" mass="44179">MSNNNKNDTHGDPFAGQYPTPPPPPESYIPMAASSNGTPPAVNVTAAATTFYATPVVHQPQTGYFPQEQEHPWPTTSAYSHSSQPLPVVQQQEYFPPPSQYDHHRASYDHSATAAIAAGGIATTAYDPHRASYDPGAGYDPHPQASFDHRASYDPVYNHPSTTATTSYQHQQNDPSTYYPHPNTNYYTEDLDGPTSPNTPIIPKTEPAAVNNNNNNHSSSNSNNNNTNDNNNEQTSDQQQDKSKRNHNGGGGGGGFGWFKKKQRVESTPSPQQQPILGGPRPAPEDEKPSYQRPTIKDEEDGRGLRNACCCYNPALTCCSFFWMLFSIAILAGGIAMMIASKIVQDRCNNECGGSSEQTLSNCTVLCNNTLHQALLWAGVGITVLAGISVIWRLFTWCCAGCARNK</sequence>
<feature type="compositionally biased region" description="Polar residues" evidence="1">
    <location>
        <begin position="74"/>
        <end position="85"/>
    </location>
</feature>
<evidence type="ECO:0000313" key="3">
    <source>
        <dbReference type="EMBL" id="KAI9274289.1"/>
    </source>
</evidence>
<feature type="compositionally biased region" description="Low complexity" evidence="1">
    <location>
        <begin position="211"/>
        <end position="232"/>
    </location>
</feature>
<dbReference type="Proteomes" id="UP001209540">
    <property type="component" value="Unassembled WGS sequence"/>
</dbReference>
<dbReference type="EMBL" id="JAIXMP010000004">
    <property type="protein sequence ID" value="KAI9274289.1"/>
    <property type="molecule type" value="Genomic_DNA"/>
</dbReference>
<keyword evidence="2" id="KW-0812">Transmembrane</keyword>
<feature type="compositionally biased region" description="Polar residues" evidence="1">
    <location>
        <begin position="266"/>
        <end position="275"/>
    </location>
</feature>